<dbReference type="InterPro" id="IPR036291">
    <property type="entry name" value="NAD(P)-bd_dom_sf"/>
</dbReference>
<reference evidence="2" key="1">
    <citation type="submission" date="2022-06" db="EMBL/GenBank/DDBJ databases">
        <title>Gracilimonas sp. CAU 1638 isolated from sea sediment.</title>
        <authorList>
            <person name="Kim W."/>
        </authorList>
    </citation>
    <scope>NUCLEOTIDE SEQUENCE</scope>
    <source>
        <strain evidence="2">CAU 1638</strain>
    </source>
</reference>
<evidence type="ECO:0000313" key="3">
    <source>
        <dbReference type="Proteomes" id="UP001139125"/>
    </source>
</evidence>
<dbReference type="Pfam" id="PF01370">
    <property type="entry name" value="Epimerase"/>
    <property type="match status" value="1"/>
</dbReference>
<organism evidence="2 3">
    <name type="scientific">Gracilimonas sediminicola</name>
    <dbReference type="NCBI Taxonomy" id="2952158"/>
    <lineage>
        <taxon>Bacteria</taxon>
        <taxon>Pseudomonadati</taxon>
        <taxon>Balneolota</taxon>
        <taxon>Balneolia</taxon>
        <taxon>Balneolales</taxon>
        <taxon>Balneolaceae</taxon>
        <taxon>Gracilimonas</taxon>
    </lineage>
</organism>
<dbReference type="AlphaFoldDB" id="A0A9X2L4H3"/>
<dbReference type="PANTHER" id="PTHR48079:SF6">
    <property type="entry name" value="NAD(P)-BINDING DOMAIN-CONTAINING PROTEIN-RELATED"/>
    <property type="match status" value="1"/>
</dbReference>
<proteinExistence type="predicted"/>
<dbReference type="SUPFAM" id="SSF51735">
    <property type="entry name" value="NAD(P)-binding Rossmann-fold domains"/>
    <property type="match status" value="1"/>
</dbReference>
<dbReference type="GO" id="GO:0004029">
    <property type="term" value="F:aldehyde dehydrogenase (NAD+) activity"/>
    <property type="evidence" value="ECO:0007669"/>
    <property type="project" value="TreeGrafter"/>
</dbReference>
<dbReference type="InterPro" id="IPR051783">
    <property type="entry name" value="NAD(P)-dependent_oxidoreduct"/>
</dbReference>
<name>A0A9X2L4H3_9BACT</name>
<dbReference type="EMBL" id="JANDBC010000002">
    <property type="protein sequence ID" value="MCP9292221.1"/>
    <property type="molecule type" value="Genomic_DNA"/>
</dbReference>
<dbReference type="PANTHER" id="PTHR48079">
    <property type="entry name" value="PROTEIN YEEZ"/>
    <property type="match status" value="1"/>
</dbReference>
<keyword evidence="3" id="KW-1185">Reference proteome</keyword>
<evidence type="ECO:0000313" key="2">
    <source>
        <dbReference type="EMBL" id="MCP9292221.1"/>
    </source>
</evidence>
<dbReference type="InterPro" id="IPR001509">
    <property type="entry name" value="Epimerase_deHydtase"/>
</dbReference>
<comment type="caution">
    <text evidence="2">The sequence shown here is derived from an EMBL/GenBank/DDBJ whole genome shotgun (WGS) entry which is preliminary data.</text>
</comment>
<dbReference type="Proteomes" id="UP001139125">
    <property type="component" value="Unassembled WGS sequence"/>
</dbReference>
<accession>A0A9X2L4H3</accession>
<dbReference type="Gene3D" id="3.40.50.720">
    <property type="entry name" value="NAD(P)-binding Rossmann-like Domain"/>
    <property type="match status" value="1"/>
</dbReference>
<evidence type="ECO:0000259" key="1">
    <source>
        <dbReference type="Pfam" id="PF01370"/>
    </source>
</evidence>
<gene>
    <name evidence="2" type="ORF">NM125_11605</name>
</gene>
<feature type="domain" description="NAD-dependent epimerase/dehydratase" evidence="1">
    <location>
        <begin position="4"/>
        <end position="219"/>
    </location>
</feature>
<dbReference type="GO" id="GO:0005737">
    <property type="term" value="C:cytoplasm"/>
    <property type="evidence" value="ECO:0007669"/>
    <property type="project" value="TreeGrafter"/>
</dbReference>
<sequence>MKAFVTGGTGFIGSHLVEALIKSDDYDEVRCLVRSDEKWLSGLDFKKVPGDLQNLNALSKGLEGADVLFHIAAIVKAPTKKEFTHANVDATEDLVRLAQKKGVRNMMILSSLAAAGPSNGSPKTEGEPMNPVSMYGESKKEMEARIHKAVSGKDSIKIIRPPAVYGPREDQIFSFFQAFSKGICPIVGDGNNPRLSMVYVSDLVNGIMQAAHKKDTGVHTYFISGEGTHSWNEIRAVTSKVMGKKAIPFKIKPGLVKKAAGVIENVASLIGKYPVINKEKANELILEWTCTSDKAHKDLDYTPDVSLAEGISRTIHWYKMHNWL</sequence>
<dbReference type="RefSeq" id="WP_255135098.1">
    <property type="nucleotide sequence ID" value="NZ_JANDBC010000002.1"/>
</dbReference>
<protein>
    <submittedName>
        <fullName evidence="2">NAD-dependent epimerase/dehydratase family protein</fullName>
    </submittedName>
</protein>